<comment type="subunit">
    <text evidence="4">Homodimer.</text>
</comment>
<reference evidence="13 14" key="1">
    <citation type="submission" date="2015-05" db="EMBL/GenBank/DDBJ databases">
        <title>Photobacterium galathea sp. nov.</title>
        <authorList>
            <person name="Machado H."/>
            <person name="Gram L."/>
        </authorList>
    </citation>
    <scope>NUCLEOTIDE SEQUENCE [LARGE SCALE GENOMIC DNA]</scope>
    <source>
        <strain evidence="13 14">CGMCC 1.12159</strain>
    </source>
</reference>
<comment type="similarity">
    <text evidence="3">Belongs to the GppA/Ppx family.</text>
</comment>
<dbReference type="PATRIC" id="fig|1195763.3.peg.2288"/>
<dbReference type="SUPFAM" id="SSF53067">
    <property type="entry name" value="Actin-like ATPase domain"/>
    <property type="match status" value="2"/>
</dbReference>
<dbReference type="SUPFAM" id="SSF109604">
    <property type="entry name" value="HD-domain/PDEase-like"/>
    <property type="match status" value="1"/>
</dbReference>
<dbReference type="EMBL" id="LDOT01000012">
    <property type="protein sequence ID" value="KLV06022.1"/>
    <property type="molecule type" value="Genomic_DNA"/>
</dbReference>
<dbReference type="PANTHER" id="PTHR30005:SF14">
    <property type="entry name" value="EXOPOLYPHOSPHATASE"/>
    <property type="match status" value="1"/>
</dbReference>
<accession>A0A0J1JUP2</accession>
<name>A0A0J1JUP2_9GAMM</name>
<proteinExistence type="inferred from homology"/>
<dbReference type="InterPro" id="IPR030673">
    <property type="entry name" value="PyroPPase_GppA_Ppx"/>
</dbReference>
<dbReference type="GO" id="GO:0005886">
    <property type="term" value="C:plasma membrane"/>
    <property type="evidence" value="ECO:0007669"/>
    <property type="project" value="UniProtKB-SubCell"/>
</dbReference>
<evidence type="ECO:0000259" key="12">
    <source>
        <dbReference type="Pfam" id="PF21447"/>
    </source>
</evidence>
<dbReference type="FunFam" id="3.30.420.150:FF:000001">
    <property type="entry name" value="Guanosine-5'-triphosphate,3'-diphosphate pyrophosphatase"/>
    <property type="match status" value="1"/>
</dbReference>
<dbReference type="InterPro" id="IPR022371">
    <property type="entry name" value="Exopolyphosphatase"/>
</dbReference>
<dbReference type="PIRSF" id="PIRSF001267">
    <property type="entry name" value="Pyrophosphatase_GppA_Ppx"/>
    <property type="match status" value="1"/>
</dbReference>
<evidence type="ECO:0000256" key="9">
    <source>
        <dbReference type="ARBA" id="ARBA00023136"/>
    </source>
</evidence>
<dbReference type="STRING" id="1195763.ABT56_10910"/>
<comment type="caution">
    <text evidence="13">The sequence shown here is derived from an EMBL/GenBank/DDBJ whole genome shotgun (WGS) entry which is preliminary data.</text>
</comment>
<evidence type="ECO:0000313" key="13">
    <source>
        <dbReference type="EMBL" id="KLV06022.1"/>
    </source>
</evidence>
<dbReference type="Gene3D" id="3.30.420.150">
    <property type="entry name" value="Exopolyphosphatase. Domain 2"/>
    <property type="match status" value="1"/>
</dbReference>
<dbReference type="FunFam" id="3.30.420.40:FF:000023">
    <property type="entry name" value="Guanosine-5'-triphosphate,3'-diphosphate pyrophosphatase"/>
    <property type="match status" value="1"/>
</dbReference>
<protein>
    <recommendedName>
        <fullName evidence="6">Exopolyphosphatase</fullName>
        <ecNumber evidence="5">3.6.1.11</ecNumber>
    </recommendedName>
</protein>
<dbReference type="Pfam" id="PF21447">
    <property type="entry name" value="Ppx-GppA_III"/>
    <property type="match status" value="1"/>
</dbReference>
<evidence type="ECO:0000259" key="11">
    <source>
        <dbReference type="Pfam" id="PF02541"/>
    </source>
</evidence>
<keyword evidence="14" id="KW-1185">Reference proteome</keyword>
<evidence type="ECO:0000256" key="10">
    <source>
        <dbReference type="ARBA" id="ARBA00047607"/>
    </source>
</evidence>
<dbReference type="RefSeq" id="WP_047878884.1">
    <property type="nucleotide sequence ID" value="NZ_LDOT01000012.1"/>
</dbReference>
<gene>
    <name evidence="13" type="ORF">ABT56_10910</name>
</gene>
<sequence>MTEHTRPREIAAIDMGSNSFHMVVARVVGQSLQIVSRHKQRVHLASGLDEHHNLDQPSIQRGLNCLAMFAERLQGFEPDNVRIAATYTLRQANNAHVFLKRAETLLPYPIEIIPGTEEARLIYLGVAHTQPDTGRKLIVDIGGGSTELVIGEGFETELTYSKHMGCVSYNQHYFPKGKISSKRMAAAQLAAEQKLESIASLYTRAGWQAAIGSSGTIKAIREVLIGLGYNDGIITPERLDKLYEAILKAKHYDDLAFEGLSDDRKPVFAAGVAILCAVFKSLAISEMVFSDGALREGLLYEMEDRFRHSDIRTRTASAMAKQYNVDIAQANRVKDCAEMLYNQIDSHPGLARSELATLLNWGALLHEVGLSISYPGFHRHSAYLLRHSTMPGFNLEQQTVLATLVRFQRKSLKFEEMPELSIYKRKHLYPLIRTLRLAVVLNGQRSDEPLPSITVTADKETWLLTLPPNWEQDNRLLAADLRQEQEYWQKVGWSLQLGEHTDEKPAEKPAEKPEN</sequence>
<dbReference type="InterPro" id="IPR050273">
    <property type="entry name" value="GppA/Ppx_hydrolase"/>
</dbReference>
<dbReference type="PANTHER" id="PTHR30005">
    <property type="entry name" value="EXOPOLYPHOSPHATASE"/>
    <property type="match status" value="1"/>
</dbReference>
<dbReference type="OrthoDB" id="9793035at2"/>
<evidence type="ECO:0000256" key="8">
    <source>
        <dbReference type="ARBA" id="ARBA00022801"/>
    </source>
</evidence>
<feature type="domain" description="Ppx/GppA phosphatase N-terminal" evidence="11">
    <location>
        <begin position="23"/>
        <end position="305"/>
    </location>
</feature>
<evidence type="ECO:0000256" key="5">
    <source>
        <dbReference type="ARBA" id="ARBA00012451"/>
    </source>
</evidence>
<evidence type="ECO:0000256" key="3">
    <source>
        <dbReference type="ARBA" id="ARBA00007125"/>
    </source>
</evidence>
<dbReference type="GO" id="GO:0004309">
    <property type="term" value="F:exopolyphosphatase activity"/>
    <property type="evidence" value="ECO:0007669"/>
    <property type="project" value="UniProtKB-EC"/>
</dbReference>
<evidence type="ECO:0000256" key="2">
    <source>
        <dbReference type="ARBA" id="ARBA00004202"/>
    </source>
</evidence>
<dbReference type="GO" id="GO:0006798">
    <property type="term" value="P:polyphosphate catabolic process"/>
    <property type="evidence" value="ECO:0007669"/>
    <property type="project" value="TreeGrafter"/>
</dbReference>
<comment type="catalytic activity">
    <reaction evidence="10">
        <text>[phosphate](n) + H2O = [phosphate](n-1) + phosphate + H(+)</text>
        <dbReference type="Rhea" id="RHEA:21528"/>
        <dbReference type="Rhea" id="RHEA-COMP:9859"/>
        <dbReference type="Rhea" id="RHEA-COMP:14279"/>
        <dbReference type="ChEBI" id="CHEBI:15377"/>
        <dbReference type="ChEBI" id="CHEBI:15378"/>
        <dbReference type="ChEBI" id="CHEBI:16838"/>
        <dbReference type="ChEBI" id="CHEBI:43474"/>
        <dbReference type="EC" id="3.6.1.11"/>
    </reaction>
</comment>
<dbReference type="Gene3D" id="3.30.420.40">
    <property type="match status" value="1"/>
</dbReference>
<dbReference type="AlphaFoldDB" id="A0A0J1JUP2"/>
<feature type="domain" description="Ppx/GppA phosphatase C-terminal" evidence="12">
    <location>
        <begin position="311"/>
        <end position="485"/>
    </location>
</feature>
<dbReference type="Pfam" id="PF02541">
    <property type="entry name" value="Ppx-GppA"/>
    <property type="match status" value="1"/>
</dbReference>
<comment type="subcellular location">
    <subcellularLocation>
        <location evidence="2">Cell membrane</location>
        <topology evidence="2">Peripheral membrane protein</topology>
    </subcellularLocation>
</comment>
<evidence type="ECO:0000256" key="6">
    <source>
        <dbReference type="ARBA" id="ARBA00020416"/>
    </source>
</evidence>
<dbReference type="NCBIfam" id="TIGR03706">
    <property type="entry name" value="exo_poly_only"/>
    <property type="match status" value="1"/>
</dbReference>
<keyword evidence="8" id="KW-0378">Hydrolase</keyword>
<organism evidence="13 14">
    <name type="scientific">Photobacterium aquae</name>
    <dbReference type="NCBI Taxonomy" id="1195763"/>
    <lineage>
        <taxon>Bacteria</taxon>
        <taxon>Pseudomonadati</taxon>
        <taxon>Pseudomonadota</taxon>
        <taxon>Gammaproteobacteria</taxon>
        <taxon>Vibrionales</taxon>
        <taxon>Vibrionaceae</taxon>
        <taxon>Photobacterium</taxon>
    </lineage>
</organism>
<evidence type="ECO:0000256" key="1">
    <source>
        <dbReference type="ARBA" id="ARBA00001946"/>
    </source>
</evidence>
<keyword evidence="9" id="KW-0472">Membrane</keyword>
<dbReference type="InterPro" id="IPR048950">
    <property type="entry name" value="Ppx_GppA_C"/>
</dbReference>
<dbReference type="EC" id="3.6.1.11" evidence="5"/>
<dbReference type="Proteomes" id="UP000036097">
    <property type="component" value="Unassembled WGS sequence"/>
</dbReference>
<evidence type="ECO:0000313" key="14">
    <source>
        <dbReference type="Proteomes" id="UP000036097"/>
    </source>
</evidence>
<dbReference type="InterPro" id="IPR043129">
    <property type="entry name" value="ATPase_NBD"/>
</dbReference>
<evidence type="ECO:0000256" key="4">
    <source>
        <dbReference type="ARBA" id="ARBA00011738"/>
    </source>
</evidence>
<comment type="cofactor">
    <cofactor evidence="1">
        <name>Mg(2+)</name>
        <dbReference type="ChEBI" id="CHEBI:18420"/>
    </cofactor>
</comment>
<dbReference type="Gene3D" id="1.10.3210.10">
    <property type="entry name" value="Hypothetical protein af1432"/>
    <property type="match status" value="1"/>
</dbReference>
<keyword evidence="7" id="KW-1003">Cell membrane</keyword>
<evidence type="ECO:0000256" key="7">
    <source>
        <dbReference type="ARBA" id="ARBA00022475"/>
    </source>
</evidence>
<dbReference type="InterPro" id="IPR003695">
    <property type="entry name" value="Ppx_GppA_N"/>
</dbReference>